<proteinExistence type="predicted"/>
<accession>A0AAW2DHP3</accession>
<evidence type="ECO:0000313" key="2">
    <source>
        <dbReference type="Proteomes" id="UP001459277"/>
    </source>
</evidence>
<name>A0AAW2DHP3_9ROSI</name>
<protein>
    <submittedName>
        <fullName evidence="1">Uncharacterized protein</fullName>
    </submittedName>
</protein>
<dbReference type="EMBL" id="JAZDWU010000003">
    <property type="protein sequence ID" value="KAL0009238.1"/>
    <property type="molecule type" value="Genomic_DNA"/>
</dbReference>
<evidence type="ECO:0000313" key="1">
    <source>
        <dbReference type="EMBL" id="KAL0009238.1"/>
    </source>
</evidence>
<comment type="caution">
    <text evidence="1">The sequence shown here is derived from an EMBL/GenBank/DDBJ whole genome shotgun (WGS) entry which is preliminary data.</text>
</comment>
<dbReference type="AlphaFoldDB" id="A0AAW2DHP3"/>
<gene>
    <name evidence="1" type="ORF">SO802_010740</name>
</gene>
<keyword evidence="2" id="KW-1185">Reference proteome</keyword>
<dbReference type="Proteomes" id="UP001459277">
    <property type="component" value="Unassembled WGS sequence"/>
</dbReference>
<organism evidence="1 2">
    <name type="scientific">Lithocarpus litseifolius</name>
    <dbReference type="NCBI Taxonomy" id="425828"/>
    <lineage>
        <taxon>Eukaryota</taxon>
        <taxon>Viridiplantae</taxon>
        <taxon>Streptophyta</taxon>
        <taxon>Embryophyta</taxon>
        <taxon>Tracheophyta</taxon>
        <taxon>Spermatophyta</taxon>
        <taxon>Magnoliopsida</taxon>
        <taxon>eudicotyledons</taxon>
        <taxon>Gunneridae</taxon>
        <taxon>Pentapetalae</taxon>
        <taxon>rosids</taxon>
        <taxon>fabids</taxon>
        <taxon>Fagales</taxon>
        <taxon>Fagaceae</taxon>
        <taxon>Lithocarpus</taxon>
    </lineage>
</organism>
<sequence length="76" mass="8215">MATRGFSKGVGDIGVEALDDSPPLVDADVDDVSKKKQVDLSHVTSNETRFLDHLNGHWFATFSPFVSWACGSGSNF</sequence>
<reference evidence="1 2" key="1">
    <citation type="submission" date="2024-01" db="EMBL/GenBank/DDBJ databases">
        <title>A telomere-to-telomere, gap-free genome of sweet tea (Lithocarpus litseifolius).</title>
        <authorList>
            <person name="Zhou J."/>
        </authorList>
    </citation>
    <scope>NUCLEOTIDE SEQUENCE [LARGE SCALE GENOMIC DNA]</scope>
    <source>
        <strain evidence="1">Zhou-2022a</strain>
        <tissue evidence="1">Leaf</tissue>
    </source>
</reference>